<dbReference type="Pfam" id="PF01535">
    <property type="entry name" value="PPR"/>
    <property type="match status" value="1"/>
</dbReference>
<dbReference type="PANTHER" id="PTHR47859:SF1">
    <property type="entry name" value="PENTATRICOPEPTIDE REPEAT-CONTAINING PROTEIN"/>
    <property type="match status" value="1"/>
</dbReference>
<dbReference type="AlphaFoldDB" id="A0AAV3NQ40"/>
<dbReference type="Gene3D" id="1.25.40.10">
    <property type="entry name" value="Tetratricopeptide repeat domain"/>
    <property type="match status" value="4"/>
</dbReference>
<name>A0AAV3NQ40_LITER</name>
<comment type="caution">
    <text evidence="3">The sequence shown here is derived from an EMBL/GenBank/DDBJ whole genome shotgun (WGS) entry which is preliminary data.</text>
</comment>
<dbReference type="NCBIfam" id="TIGR00756">
    <property type="entry name" value="PPR"/>
    <property type="match status" value="2"/>
</dbReference>
<dbReference type="Proteomes" id="UP001454036">
    <property type="component" value="Unassembled WGS sequence"/>
</dbReference>
<feature type="repeat" description="PPR" evidence="2">
    <location>
        <begin position="591"/>
        <end position="625"/>
    </location>
</feature>
<dbReference type="PANTHER" id="PTHR47859">
    <property type="entry name" value="PENTATRICOPEPTIDE REPEAT-CONTAINING PROTEIN"/>
    <property type="match status" value="1"/>
</dbReference>
<evidence type="ECO:0000313" key="3">
    <source>
        <dbReference type="EMBL" id="GAA0141334.1"/>
    </source>
</evidence>
<sequence length="808" mass="91574">MHKFRWKVHWKLARNLYEEVQELKRGGSYVAARAVKLQSFSTSIGCWKEPTTKLMLEQIVAALQFGERRRASTLLSEFSNGTYILSADDFQYILQYCAKSPDPSFALEIWKLMEEKEISNSGKCYLLTVRALCKGGYLKEAFNMMKILGETPGTYPILSAYNCLLGSSIQMKNSYVNECLDLMEQQMVGKNHVTYAELLKLAVLQQNLSAVHEIWKECIKHYSFSIIALRKFIWSFTRLKDLGAAHTTLQHMVDLALRGSITISKSVEGTLHDMRLDVPMPCKNFPSLSSCSMNNEVPVISESQNNKVLESSSLIGDGTTMTREPLSSPVMKILRWSFTDVIHACAITRNYTLAEQLMSQMQILGVKPSSLTYSGFMIAAISEKGLRYGMEIVNVMEKQNMQPSDSALAALSISCSKSLELDLAEAFLNQISKSSTSHPYDTFLEACDTLDRPERAVRMLAKMKELHIRPNMRTYVLMFSLFGNVNAPYEDGNMLSQVDAAKRIKAIEMDMMKNGIQHNSWSMKNLLKALGSEGMIEAMIQYLQVAHIQFHHQGVMTPLYNTVLHSLVEAKESDMAIEVFKRMRSCGIRGDKFTYNVMIDCCSVTKCFRSACAVVSRMIRDGFNIEAITYTALIKILLVFEDFDEALDLLFQARTEEIQSDVLLYNTILQVACDKGRLDVVELIAELMHQEKVQPDPSTCSFIFTTYVDLGLHSTAMEALQVISLRMISEDNHILEEKIAEFEHLVHAEEGTPESEIINYFKDYQENIAFALLNLRWCATLGYPISWLPEKSPWAKRLSSSFASWSEP</sequence>
<gene>
    <name evidence="3" type="ORF">LIER_02499</name>
</gene>
<accession>A0AAV3NQ40</accession>
<dbReference type="InterPro" id="IPR011990">
    <property type="entry name" value="TPR-like_helical_dom_sf"/>
</dbReference>
<feature type="repeat" description="PPR" evidence="2">
    <location>
        <begin position="661"/>
        <end position="695"/>
    </location>
</feature>
<reference evidence="3 4" key="1">
    <citation type="submission" date="2024-01" db="EMBL/GenBank/DDBJ databases">
        <title>The complete chloroplast genome sequence of Lithospermum erythrorhizon: insights into the phylogenetic relationship among Boraginaceae species and the maternal lineages of purple gromwells.</title>
        <authorList>
            <person name="Okada T."/>
            <person name="Watanabe K."/>
        </authorList>
    </citation>
    <scope>NUCLEOTIDE SEQUENCE [LARGE SCALE GENOMIC DNA]</scope>
</reference>
<keyword evidence="4" id="KW-1185">Reference proteome</keyword>
<evidence type="ECO:0008006" key="5">
    <source>
        <dbReference type="Google" id="ProtNLM"/>
    </source>
</evidence>
<proteinExistence type="predicted"/>
<feature type="repeat" description="PPR" evidence="2">
    <location>
        <begin position="556"/>
        <end position="590"/>
    </location>
</feature>
<evidence type="ECO:0000256" key="2">
    <source>
        <dbReference type="PROSITE-ProRule" id="PRU00708"/>
    </source>
</evidence>
<evidence type="ECO:0000313" key="4">
    <source>
        <dbReference type="Proteomes" id="UP001454036"/>
    </source>
</evidence>
<keyword evidence="1" id="KW-0677">Repeat</keyword>
<dbReference type="EMBL" id="BAABME010000273">
    <property type="protein sequence ID" value="GAA0141334.1"/>
    <property type="molecule type" value="Genomic_DNA"/>
</dbReference>
<dbReference type="Pfam" id="PF13812">
    <property type="entry name" value="PPR_3"/>
    <property type="match status" value="3"/>
</dbReference>
<dbReference type="PROSITE" id="PS51375">
    <property type="entry name" value="PPR"/>
    <property type="match status" value="3"/>
</dbReference>
<dbReference type="Pfam" id="PF13041">
    <property type="entry name" value="PPR_2"/>
    <property type="match status" value="1"/>
</dbReference>
<protein>
    <recommendedName>
        <fullName evidence="5">Pentatricopeptide repeat-containing protein</fullName>
    </recommendedName>
</protein>
<dbReference type="InterPro" id="IPR002885">
    <property type="entry name" value="PPR_rpt"/>
</dbReference>
<organism evidence="3 4">
    <name type="scientific">Lithospermum erythrorhizon</name>
    <name type="common">Purple gromwell</name>
    <name type="synonym">Lithospermum officinale var. erythrorhizon</name>
    <dbReference type="NCBI Taxonomy" id="34254"/>
    <lineage>
        <taxon>Eukaryota</taxon>
        <taxon>Viridiplantae</taxon>
        <taxon>Streptophyta</taxon>
        <taxon>Embryophyta</taxon>
        <taxon>Tracheophyta</taxon>
        <taxon>Spermatophyta</taxon>
        <taxon>Magnoliopsida</taxon>
        <taxon>eudicotyledons</taxon>
        <taxon>Gunneridae</taxon>
        <taxon>Pentapetalae</taxon>
        <taxon>asterids</taxon>
        <taxon>lamiids</taxon>
        <taxon>Boraginales</taxon>
        <taxon>Boraginaceae</taxon>
        <taxon>Boraginoideae</taxon>
        <taxon>Lithospermeae</taxon>
        <taxon>Lithospermum</taxon>
    </lineage>
</organism>
<evidence type="ECO:0000256" key="1">
    <source>
        <dbReference type="ARBA" id="ARBA00022737"/>
    </source>
</evidence>